<organism evidence="9 10">
    <name type="scientific">Cylicocyclus nassatus</name>
    <name type="common">Nematode worm</name>
    <dbReference type="NCBI Taxonomy" id="53992"/>
    <lineage>
        <taxon>Eukaryota</taxon>
        <taxon>Metazoa</taxon>
        <taxon>Ecdysozoa</taxon>
        <taxon>Nematoda</taxon>
        <taxon>Chromadorea</taxon>
        <taxon>Rhabditida</taxon>
        <taxon>Rhabditina</taxon>
        <taxon>Rhabditomorpha</taxon>
        <taxon>Strongyloidea</taxon>
        <taxon>Strongylidae</taxon>
        <taxon>Cylicocyclus</taxon>
    </lineage>
</organism>
<dbReference type="PANTHER" id="PTHR45665">
    <property type="entry name" value="AQUAPORIN-8"/>
    <property type="match status" value="1"/>
</dbReference>
<keyword evidence="5 8" id="KW-1133">Transmembrane helix</keyword>
<keyword evidence="10" id="KW-1185">Reference proteome</keyword>
<feature type="transmembrane region" description="Helical" evidence="8">
    <location>
        <begin position="83"/>
        <end position="102"/>
    </location>
</feature>
<sequence length="285" mass="31083">MANLESPTAESYDLTTGKTRFNWNTEDAISVESAPTNKNRSFSIFTKMIAEFLGDFTFVFIGCMQTVVTVASDGESAREVVDTILHATLAHGFAIFILVAALGHISGGHFNPAVTWSVAGAGKMPLWHVPFYWFAQLLGGFCGALYAALVMTKAQLYESHAGATLLSPSNKWWEGLASESVVTFFLCHTVLLTAVDTNKNLLAPLAIGLTLSIDILSTGAITGASMNPARSLGPNIVGQIFINETSLPLHFWDYHYIYWAGPFIGATVATCIYWIFESRQVRLIR</sequence>
<keyword evidence="2 7" id="KW-0813">Transport</keyword>
<dbReference type="InterPro" id="IPR023271">
    <property type="entry name" value="Aquaporin-like"/>
</dbReference>
<accession>A0AA36DQ57</accession>
<dbReference type="FunFam" id="1.20.1080.10:FF:000019">
    <property type="entry name" value="AQuaPorin or aquaglyceroporin related"/>
    <property type="match status" value="1"/>
</dbReference>
<reference evidence="9" key="1">
    <citation type="submission" date="2023-07" db="EMBL/GenBank/DDBJ databases">
        <authorList>
            <consortium name="CYATHOMIX"/>
        </authorList>
    </citation>
    <scope>NUCLEOTIDE SEQUENCE</scope>
    <source>
        <strain evidence="9">N/A</strain>
    </source>
</reference>
<evidence type="ECO:0000256" key="1">
    <source>
        <dbReference type="ARBA" id="ARBA00004127"/>
    </source>
</evidence>
<dbReference type="GO" id="GO:0015250">
    <property type="term" value="F:water channel activity"/>
    <property type="evidence" value="ECO:0007669"/>
    <property type="project" value="TreeGrafter"/>
</dbReference>
<dbReference type="Proteomes" id="UP001176961">
    <property type="component" value="Unassembled WGS sequence"/>
</dbReference>
<evidence type="ECO:0000256" key="6">
    <source>
        <dbReference type="ARBA" id="ARBA00023136"/>
    </source>
</evidence>
<dbReference type="NCBIfam" id="TIGR00861">
    <property type="entry name" value="MIP"/>
    <property type="match status" value="1"/>
</dbReference>
<proteinExistence type="inferred from homology"/>
<evidence type="ECO:0000256" key="7">
    <source>
        <dbReference type="RuleBase" id="RU000477"/>
    </source>
</evidence>
<feature type="transmembrane region" description="Helical" evidence="8">
    <location>
        <begin position="256"/>
        <end position="276"/>
    </location>
</feature>
<feature type="transmembrane region" description="Helical" evidence="8">
    <location>
        <begin position="48"/>
        <end position="71"/>
    </location>
</feature>
<comment type="similarity">
    <text evidence="7">Belongs to the MIP/aquaporin (TC 1.A.8) family.</text>
</comment>
<comment type="subcellular location">
    <subcellularLocation>
        <location evidence="1">Endomembrane system</location>
        <topology evidence="1">Multi-pass membrane protein</topology>
    </subcellularLocation>
</comment>
<dbReference type="Pfam" id="PF00230">
    <property type="entry name" value="MIP"/>
    <property type="match status" value="1"/>
</dbReference>
<feature type="transmembrane region" description="Helical" evidence="8">
    <location>
        <begin position="201"/>
        <end position="224"/>
    </location>
</feature>
<dbReference type="EMBL" id="CATQJL010000001">
    <property type="protein sequence ID" value="CAJ0590729.1"/>
    <property type="molecule type" value="Genomic_DNA"/>
</dbReference>
<protein>
    <submittedName>
        <fullName evidence="9">Uncharacterized protein</fullName>
    </submittedName>
</protein>
<evidence type="ECO:0000256" key="8">
    <source>
        <dbReference type="SAM" id="Phobius"/>
    </source>
</evidence>
<dbReference type="GO" id="GO:0005886">
    <property type="term" value="C:plasma membrane"/>
    <property type="evidence" value="ECO:0007669"/>
    <property type="project" value="TreeGrafter"/>
</dbReference>
<dbReference type="PRINTS" id="PR00783">
    <property type="entry name" value="MINTRINSICP"/>
</dbReference>
<evidence type="ECO:0000256" key="4">
    <source>
        <dbReference type="ARBA" id="ARBA00022737"/>
    </source>
</evidence>
<dbReference type="InterPro" id="IPR000425">
    <property type="entry name" value="MIP"/>
</dbReference>
<dbReference type="Gene3D" id="1.20.1080.10">
    <property type="entry name" value="Glycerol uptake facilitator protein"/>
    <property type="match status" value="1"/>
</dbReference>
<comment type="caution">
    <text evidence="9">The sequence shown here is derived from an EMBL/GenBank/DDBJ whole genome shotgun (WGS) entry which is preliminary data.</text>
</comment>
<evidence type="ECO:0000256" key="2">
    <source>
        <dbReference type="ARBA" id="ARBA00022448"/>
    </source>
</evidence>
<keyword evidence="6 8" id="KW-0472">Membrane</keyword>
<dbReference type="InterPro" id="IPR034294">
    <property type="entry name" value="Aquaporin_transptr"/>
</dbReference>
<keyword evidence="3 7" id="KW-0812">Transmembrane</keyword>
<evidence type="ECO:0000256" key="5">
    <source>
        <dbReference type="ARBA" id="ARBA00022989"/>
    </source>
</evidence>
<dbReference type="PANTHER" id="PTHR45665:SF9">
    <property type="entry name" value="AQUAPORIN-8"/>
    <property type="match status" value="1"/>
</dbReference>
<gene>
    <name evidence="9" type="ORF">CYNAS_LOCUS2712</name>
</gene>
<dbReference type="GO" id="GO:0005737">
    <property type="term" value="C:cytoplasm"/>
    <property type="evidence" value="ECO:0007669"/>
    <property type="project" value="UniProtKB-ARBA"/>
</dbReference>
<feature type="transmembrane region" description="Helical" evidence="8">
    <location>
        <begin position="131"/>
        <end position="152"/>
    </location>
</feature>
<keyword evidence="4" id="KW-0677">Repeat</keyword>
<name>A0AA36DQ57_CYLNA</name>
<dbReference type="AlphaFoldDB" id="A0AA36DQ57"/>
<dbReference type="CDD" id="cd00333">
    <property type="entry name" value="MIP"/>
    <property type="match status" value="1"/>
</dbReference>
<evidence type="ECO:0000313" key="9">
    <source>
        <dbReference type="EMBL" id="CAJ0590729.1"/>
    </source>
</evidence>
<dbReference type="GO" id="GO:0012505">
    <property type="term" value="C:endomembrane system"/>
    <property type="evidence" value="ECO:0007669"/>
    <property type="project" value="UniProtKB-SubCell"/>
</dbReference>
<dbReference type="GO" id="GO:0019755">
    <property type="term" value="P:one-carbon compound transport"/>
    <property type="evidence" value="ECO:0007669"/>
    <property type="project" value="UniProtKB-ARBA"/>
</dbReference>
<dbReference type="SUPFAM" id="SSF81338">
    <property type="entry name" value="Aquaporin-like"/>
    <property type="match status" value="1"/>
</dbReference>
<evidence type="ECO:0000313" key="10">
    <source>
        <dbReference type="Proteomes" id="UP001176961"/>
    </source>
</evidence>
<evidence type="ECO:0000256" key="3">
    <source>
        <dbReference type="ARBA" id="ARBA00022692"/>
    </source>
</evidence>